<feature type="domain" description="HPt" evidence="20">
    <location>
        <begin position="878"/>
        <end position="971"/>
    </location>
</feature>
<protein>
    <recommendedName>
        <fullName evidence="3">histidine kinase</fullName>
        <ecNumber evidence="3">2.7.13.3</ecNumber>
    </recommendedName>
</protein>
<keyword evidence="8" id="KW-0547">Nucleotide-binding</keyword>
<dbReference type="NCBIfam" id="TIGR00229">
    <property type="entry name" value="sensory_box"/>
    <property type="match status" value="1"/>
</dbReference>
<feature type="domain" description="Histidine kinase" evidence="16">
    <location>
        <begin position="350"/>
        <end position="571"/>
    </location>
</feature>
<comment type="subcellular location">
    <subcellularLocation>
        <location evidence="2">Cell membrane</location>
        <topology evidence="2">Multi-pass membrane protein</topology>
    </subcellularLocation>
</comment>
<dbReference type="GO" id="GO:0005886">
    <property type="term" value="C:plasma membrane"/>
    <property type="evidence" value="ECO:0007669"/>
    <property type="project" value="UniProtKB-SubCell"/>
</dbReference>
<dbReference type="Gene3D" id="1.10.287.130">
    <property type="match status" value="1"/>
</dbReference>
<evidence type="ECO:0000256" key="8">
    <source>
        <dbReference type="ARBA" id="ARBA00022741"/>
    </source>
</evidence>
<sequence>MAPLISPAAMTLPLHIDMKTNHRILIVDDNEAIHGDFRKILCTDEAEMDFDAEEAAFFGETNNLSRRAGFEVSSALQGTQALELVQAAIQAGRRYSLVFTDMRMPPGWDGLETALKLWEADPDLQIVICTAYSDKSWEEMMAKIGNPERVLVLKKPFDTIEVLQLAHALTEKWSLLQSSRSNTEQLEQIVNVRTQELQAAHHELQASEQRYRQLSSSAPIGIFESDAGGLCLYVNPHWQKIAGLSLDEAIGTGWHQIMHPEDDARVRREWENAVVAGRQFNSEHRYRRPDGDVRWIHARSVVIRSETGEVIGHVGTVEDITERKYVEAQLSKACDAALESARLKSRFLANMSHEIRTPMNGVIGMTNLLLDTSLNNEQRDFAETIRASAEGLLTVINDILDFSKIEAGKMTFEDLDFNLHDVVESTLELLAKQAHTKGIELAGFIEPNVPTRLRGDAGRIRQVLTNLVSNAIKFTQTGEVTIRTSCLDDQGSQCQLRLQVSDTGVGISPEAQKNLFEAFNQADASTTRRFGGTGLGLAICKQLVEKMHGCIGLESTPGKGSIFWFTLLLSKQDVPPEISTGDHGLINQRVLIIDDNAPRGRILQERLVAWKMRSELVHEADTLRHLRVAAQERDPYPITIIDMDLPNADRLALVREIKSDPQIAGTRVILLTEFGRRLDFAELNTAGIFDSRFKPVRQSALFDCLTNALLESAPRVRTPISMSPNPHSFRPERILVAEDNAVNQRVALGQLRKLGYRADVAGNGFEALQALSQIAYDIVLMDCHMPEMDGYEATLAIRQREKGTQRAWIIAMTANAISGDREQCLAAGMDDYVSKPVRTADLADALERARNRGSVQAEESAIDSNAIAELETLPAENGENLLLNLIRLFIRNAPQAIGEMDAGLNTADGRAVRLAAHQLKGSCSQFGAHRLEALCAQLERIGQTGSLESADELLSQAEGELQRVISALESKLHLAHI</sequence>
<feature type="domain" description="PAC" evidence="19">
    <location>
        <begin position="280"/>
        <end position="332"/>
    </location>
</feature>
<dbReference type="Gene3D" id="3.30.565.10">
    <property type="entry name" value="Histidine kinase-like ATPase, C-terminal domain"/>
    <property type="match status" value="1"/>
</dbReference>
<dbReference type="PROSITE" id="PS50894">
    <property type="entry name" value="HPT"/>
    <property type="match status" value="1"/>
</dbReference>
<dbReference type="Pfam" id="PF02518">
    <property type="entry name" value="HATPase_c"/>
    <property type="match status" value="1"/>
</dbReference>
<dbReference type="CDD" id="cd00082">
    <property type="entry name" value="HisKA"/>
    <property type="match status" value="1"/>
</dbReference>
<dbReference type="SUPFAM" id="SSF55785">
    <property type="entry name" value="PYP-like sensor domain (PAS domain)"/>
    <property type="match status" value="1"/>
</dbReference>
<dbReference type="InterPro" id="IPR000014">
    <property type="entry name" value="PAS"/>
</dbReference>
<feature type="modified residue" description="Phosphohistidine" evidence="14">
    <location>
        <position position="917"/>
    </location>
</feature>
<dbReference type="InterPro" id="IPR036641">
    <property type="entry name" value="HPT_dom_sf"/>
</dbReference>
<dbReference type="SMART" id="SM00387">
    <property type="entry name" value="HATPase_c"/>
    <property type="match status" value="1"/>
</dbReference>
<comment type="caution">
    <text evidence="21">The sequence shown here is derived from an EMBL/GenBank/DDBJ whole genome shotgun (WGS) entry which is preliminary data.</text>
</comment>
<evidence type="ECO:0000256" key="12">
    <source>
        <dbReference type="ARBA" id="ARBA00023012"/>
    </source>
</evidence>
<evidence type="ECO:0000256" key="13">
    <source>
        <dbReference type="ARBA" id="ARBA00023136"/>
    </source>
</evidence>
<dbReference type="STRING" id="497964.CfE428DRAFT_2993"/>
<gene>
    <name evidence="21" type="ORF">CfE428DRAFT_2993</name>
</gene>
<evidence type="ECO:0000256" key="3">
    <source>
        <dbReference type="ARBA" id="ARBA00012438"/>
    </source>
</evidence>
<keyword evidence="12" id="KW-0902">Two-component regulatory system</keyword>
<keyword evidence="22" id="KW-1185">Reference proteome</keyword>
<keyword evidence="9 21" id="KW-0418">Kinase</keyword>
<evidence type="ECO:0000259" key="18">
    <source>
        <dbReference type="PROSITE" id="PS50112"/>
    </source>
</evidence>
<accession>B4D268</accession>
<feature type="modified residue" description="4-aspartylphosphate" evidence="15">
    <location>
        <position position="782"/>
    </location>
</feature>
<dbReference type="InParanoid" id="B4D268"/>
<evidence type="ECO:0000256" key="9">
    <source>
        <dbReference type="ARBA" id="ARBA00022777"/>
    </source>
</evidence>
<evidence type="ECO:0000256" key="1">
    <source>
        <dbReference type="ARBA" id="ARBA00000085"/>
    </source>
</evidence>
<dbReference type="SUPFAM" id="SSF55874">
    <property type="entry name" value="ATPase domain of HSP90 chaperone/DNA topoisomerase II/histidine kinase"/>
    <property type="match status" value="1"/>
</dbReference>
<dbReference type="FunFam" id="3.30.565.10:FF:000010">
    <property type="entry name" value="Sensor histidine kinase RcsC"/>
    <property type="match status" value="1"/>
</dbReference>
<dbReference type="InterPro" id="IPR036890">
    <property type="entry name" value="HATPase_C_sf"/>
</dbReference>
<proteinExistence type="predicted"/>
<dbReference type="InterPro" id="IPR001789">
    <property type="entry name" value="Sig_transdc_resp-reg_receiver"/>
</dbReference>
<feature type="domain" description="Response regulatory" evidence="17">
    <location>
        <begin position="23"/>
        <end position="170"/>
    </location>
</feature>
<dbReference type="CDD" id="cd16922">
    <property type="entry name" value="HATPase_EvgS-ArcB-TorS-like"/>
    <property type="match status" value="1"/>
</dbReference>
<evidence type="ECO:0000313" key="21">
    <source>
        <dbReference type="EMBL" id="EDY19308.1"/>
    </source>
</evidence>
<dbReference type="Pfam" id="PF01627">
    <property type="entry name" value="Hpt"/>
    <property type="match status" value="1"/>
</dbReference>
<evidence type="ECO:0000256" key="7">
    <source>
        <dbReference type="ARBA" id="ARBA00022692"/>
    </source>
</evidence>
<keyword evidence="7" id="KW-0812">Transmembrane</keyword>
<feature type="domain" description="Response regulatory" evidence="17">
    <location>
        <begin position="733"/>
        <end position="850"/>
    </location>
</feature>
<organism evidence="21 22">
    <name type="scientific">Chthoniobacter flavus Ellin428</name>
    <dbReference type="NCBI Taxonomy" id="497964"/>
    <lineage>
        <taxon>Bacteria</taxon>
        <taxon>Pseudomonadati</taxon>
        <taxon>Verrucomicrobiota</taxon>
        <taxon>Spartobacteria</taxon>
        <taxon>Chthoniobacterales</taxon>
        <taxon>Chthoniobacteraceae</taxon>
        <taxon>Chthoniobacter</taxon>
    </lineage>
</organism>
<evidence type="ECO:0000313" key="22">
    <source>
        <dbReference type="Proteomes" id="UP000005824"/>
    </source>
</evidence>
<dbReference type="InterPro" id="IPR000700">
    <property type="entry name" value="PAS-assoc_C"/>
</dbReference>
<dbReference type="GO" id="GO:0005524">
    <property type="term" value="F:ATP binding"/>
    <property type="evidence" value="ECO:0007669"/>
    <property type="project" value="UniProtKB-KW"/>
</dbReference>
<evidence type="ECO:0000256" key="2">
    <source>
        <dbReference type="ARBA" id="ARBA00004651"/>
    </source>
</evidence>
<dbReference type="InterPro" id="IPR013655">
    <property type="entry name" value="PAS_fold_3"/>
</dbReference>
<dbReference type="SMART" id="SM00073">
    <property type="entry name" value="HPT"/>
    <property type="match status" value="1"/>
</dbReference>
<feature type="modified residue" description="4-aspartylphosphate" evidence="15">
    <location>
        <position position="101"/>
    </location>
</feature>
<evidence type="ECO:0000256" key="5">
    <source>
        <dbReference type="ARBA" id="ARBA00022553"/>
    </source>
</evidence>
<dbReference type="InterPro" id="IPR035965">
    <property type="entry name" value="PAS-like_dom_sf"/>
</dbReference>
<reference evidence="21 22" key="1">
    <citation type="journal article" date="2011" name="J. Bacteriol.">
        <title>Genome sequence of Chthoniobacter flavus Ellin428, an aerobic heterotrophic soil bacterium.</title>
        <authorList>
            <person name="Kant R."/>
            <person name="van Passel M.W."/>
            <person name="Palva A."/>
            <person name="Lucas S."/>
            <person name="Lapidus A."/>
            <person name="Glavina Del Rio T."/>
            <person name="Dalin E."/>
            <person name="Tice H."/>
            <person name="Bruce D."/>
            <person name="Goodwin L."/>
            <person name="Pitluck S."/>
            <person name="Larimer F.W."/>
            <person name="Land M.L."/>
            <person name="Hauser L."/>
            <person name="Sangwan P."/>
            <person name="de Vos W.M."/>
            <person name="Janssen P.H."/>
            <person name="Smidt H."/>
        </authorList>
    </citation>
    <scope>NUCLEOTIDE SEQUENCE [LARGE SCALE GENOMIC DNA]</scope>
    <source>
        <strain evidence="21 22">Ellin428</strain>
    </source>
</reference>
<dbReference type="Gene3D" id="3.40.50.2300">
    <property type="match status" value="3"/>
</dbReference>
<dbReference type="SMART" id="SM00448">
    <property type="entry name" value="REC"/>
    <property type="match status" value="3"/>
</dbReference>
<dbReference type="InterPro" id="IPR008207">
    <property type="entry name" value="Sig_transdc_His_kin_Hpt_dom"/>
</dbReference>
<dbReference type="EMBL" id="ABVL01000008">
    <property type="protein sequence ID" value="EDY19308.1"/>
    <property type="molecule type" value="Genomic_DNA"/>
</dbReference>
<feature type="domain" description="Response regulatory" evidence="17">
    <location>
        <begin position="589"/>
        <end position="709"/>
    </location>
</feature>
<keyword evidence="4" id="KW-1003">Cell membrane</keyword>
<dbReference type="InterPro" id="IPR011006">
    <property type="entry name" value="CheY-like_superfamily"/>
</dbReference>
<dbReference type="Pfam" id="PF00072">
    <property type="entry name" value="Response_reg"/>
    <property type="match status" value="3"/>
</dbReference>
<dbReference type="SMART" id="SM00086">
    <property type="entry name" value="PAC"/>
    <property type="match status" value="1"/>
</dbReference>
<dbReference type="PANTHER" id="PTHR45339:SF1">
    <property type="entry name" value="HYBRID SIGNAL TRANSDUCTION HISTIDINE KINASE J"/>
    <property type="match status" value="1"/>
</dbReference>
<evidence type="ECO:0000256" key="10">
    <source>
        <dbReference type="ARBA" id="ARBA00022840"/>
    </source>
</evidence>
<dbReference type="AlphaFoldDB" id="B4D268"/>
<dbReference type="GO" id="GO:0000155">
    <property type="term" value="F:phosphorelay sensor kinase activity"/>
    <property type="evidence" value="ECO:0007669"/>
    <property type="project" value="InterPro"/>
</dbReference>
<keyword evidence="13" id="KW-0472">Membrane</keyword>
<dbReference type="eggNOG" id="COG5002">
    <property type="taxonomic scope" value="Bacteria"/>
</dbReference>
<evidence type="ECO:0000256" key="6">
    <source>
        <dbReference type="ARBA" id="ARBA00022679"/>
    </source>
</evidence>
<dbReference type="Gene3D" id="3.30.450.20">
    <property type="entry name" value="PAS domain"/>
    <property type="match status" value="1"/>
</dbReference>
<dbReference type="InterPro" id="IPR004358">
    <property type="entry name" value="Sig_transdc_His_kin-like_C"/>
</dbReference>
<dbReference type="Gene3D" id="1.20.120.160">
    <property type="entry name" value="HPT domain"/>
    <property type="match status" value="1"/>
</dbReference>
<keyword evidence="5 15" id="KW-0597">Phosphoprotein</keyword>
<feature type="modified residue" description="4-aspartylphosphate" evidence="15">
    <location>
        <position position="642"/>
    </location>
</feature>
<dbReference type="FunFam" id="3.30.450.20:FF:000099">
    <property type="entry name" value="Sensory box sensor histidine kinase"/>
    <property type="match status" value="1"/>
</dbReference>
<dbReference type="PRINTS" id="PR00344">
    <property type="entry name" value="BCTRLSENSOR"/>
</dbReference>
<dbReference type="SUPFAM" id="SSF52172">
    <property type="entry name" value="CheY-like"/>
    <property type="match status" value="3"/>
</dbReference>
<dbReference type="CDD" id="cd00156">
    <property type="entry name" value="REC"/>
    <property type="match status" value="1"/>
</dbReference>
<dbReference type="CDD" id="cd17546">
    <property type="entry name" value="REC_hyHK_CKI1_RcsC-like"/>
    <property type="match status" value="1"/>
</dbReference>
<dbReference type="FunFam" id="1.10.287.130:FF:000003">
    <property type="entry name" value="Histidine kinase"/>
    <property type="match status" value="1"/>
</dbReference>
<keyword evidence="6 21" id="KW-0808">Transferase</keyword>
<dbReference type="PROSITE" id="PS50109">
    <property type="entry name" value="HIS_KIN"/>
    <property type="match status" value="1"/>
</dbReference>
<dbReference type="PANTHER" id="PTHR45339">
    <property type="entry name" value="HYBRID SIGNAL TRANSDUCTION HISTIDINE KINASE J"/>
    <property type="match status" value="1"/>
</dbReference>
<evidence type="ECO:0000259" key="16">
    <source>
        <dbReference type="PROSITE" id="PS50109"/>
    </source>
</evidence>
<dbReference type="Pfam" id="PF08447">
    <property type="entry name" value="PAS_3"/>
    <property type="match status" value="1"/>
</dbReference>
<evidence type="ECO:0000259" key="19">
    <source>
        <dbReference type="PROSITE" id="PS50113"/>
    </source>
</evidence>
<evidence type="ECO:0000256" key="15">
    <source>
        <dbReference type="PROSITE-ProRule" id="PRU00169"/>
    </source>
</evidence>
<dbReference type="SMART" id="SM00388">
    <property type="entry name" value="HisKA"/>
    <property type="match status" value="1"/>
</dbReference>
<dbReference type="Pfam" id="PF00512">
    <property type="entry name" value="HisKA"/>
    <property type="match status" value="1"/>
</dbReference>
<comment type="catalytic activity">
    <reaction evidence="1">
        <text>ATP + protein L-histidine = ADP + protein N-phospho-L-histidine.</text>
        <dbReference type="EC" id="2.7.13.3"/>
    </reaction>
</comment>
<name>B4D268_9BACT</name>
<evidence type="ECO:0000259" key="17">
    <source>
        <dbReference type="PROSITE" id="PS50110"/>
    </source>
</evidence>
<evidence type="ECO:0000259" key="20">
    <source>
        <dbReference type="PROSITE" id="PS50894"/>
    </source>
</evidence>
<dbReference type="PROSITE" id="PS50110">
    <property type="entry name" value="RESPONSE_REGULATORY"/>
    <property type="match status" value="3"/>
</dbReference>
<dbReference type="InterPro" id="IPR003594">
    <property type="entry name" value="HATPase_dom"/>
</dbReference>
<evidence type="ECO:0000256" key="14">
    <source>
        <dbReference type="PROSITE-ProRule" id="PRU00110"/>
    </source>
</evidence>
<feature type="domain" description="PAS" evidence="18">
    <location>
        <begin position="207"/>
        <end position="277"/>
    </location>
</feature>
<dbReference type="SUPFAM" id="SSF47384">
    <property type="entry name" value="Homodimeric domain of signal transducing histidine kinase"/>
    <property type="match status" value="1"/>
</dbReference>
<dbReference type="Proteomes" id="UP000005824">
    <property type="component" value="Unassembled WGS sequence"/>
</dbReference>
<keyword evidence="10" id="KW-0067">ATP-binding</keyword>
<dbReference type="PROSITE" id="PS50113">
    <property type="entry name" value="PAC"/>
    <property type="match status" value="1"/>
</dbReference>
<keyword evidence="11" id="KW-1133">Transmembrane helix</keyword>
<dbReference type="CDD" id="cd00088">
    <property type="entry name" value="HPT"/>
    <property type="match status" value="1"/>
</dbReference>
<dbReference type="CDD" id="cd00130">
    <property type="entry name" value="PAS"/>
    <property type="match status" value="1"/>
</dbReference>
<evidence type="ECO:0000256" key="4">
    <source>
        <dbReference type="ARBA" id="ARBA00022475"/>
    </source>
</evidence>
<dbReference type="InterPro" id="IPR003661">
    <property type="entry name" value="HisK_dim/P_dom"/>
</dbReference>
<dbReference type="InterPro" id="IPR036097">
    <property type="entry name" value="HisK_dim/P_sf"/>
</dbReference>
<dbReference type="SMART" id="SM00091">
    <property type="entry name" value="PAS"/>
    <property type="match status" value="1"/>
</dbReference>
<dbReference type="InterPro" id="IPR001610">
    <property type="entry name" value="PAC"/>
</dbReference>
<dbReference type="PROSITE" id="PS50112">
    <property type="entry name" value="PAS"/>
    <property type="match status" value="1"/>
</dbReference>
<dbReference type="InterPro" id="IPR005467">
    <property type="entry name" value="His_kinase_dom"/>
</dbReference>
<dbReference type="SUPFAM" id="SSF47226">
    <property type="entry name" value="Histidine-containing phosphotransfer domain, HPT domain"/>
    <property type="match status" value="1"/>
</dbReference>
<evidence type="ECO:0000256" key="11">
    <source>
        <dbReference type="ARBA" id="ARBA00022989"/>
    </source>
</evidence>
<dbReference type="EC" id="2.7.13.3" evidence="3"/>
<dbReference type="RefSeq" id="WP_006980318.1">
    <property type="nucleotide sequence ID" value="NZ_ABVL01000008.1"/>
</dbReference>